<proteinExistence type="predicted"/>
<reference evidence="1" key="1">
    <citation type="submission" date="2021-06" db="EMBL/GenBank/DDBJ databases">
        <title>Parelaphostrongylus tenuis whole genome reference sequence.</title>
        <authorList>
            <person name="Garwood T.J."/>
            <person name="Larsen P.A."/>
            <person name="Fountain-Jones N.M."/>
            <person name="Garbe J.R."/>
            <person name="Macchietto M.G."/>
            <person name="Kania S.A."/>
            <person name="Gerhold R.W."/>
            <person name="Richards J.E."/>
            <person name="Wolf T.M."/>
        </authorList>
    </citation>
    <scope>NUCLEOTIDE SEQUENCE</scope>
    <source>
        <strain evidence="1">MNPRO001-30</strain>
        <tissue evidence="1">Meninges</tissue>
    </source>
</reference>
<name>A0AAD5QCJ3_PARTN</name>
<protein>
    <submittedName>
        <fullName evidence="1">Uncharacterized protein</fullName>
    </submittedName>
</protein>
<gene>
    <name evidence="1" type="ORF">KIN20_001272</name>
</gene>
<dbReference type="AlphaFoldDB" id="A0AAD5QCJ3"/>
<evidence type="ECO:0000313" key="2">
    <source>
        <dbReference type="Proteomes" id="UP001196413"/>
    </source>
</evidence>
<keyword evidence="2" id="KW-1185">Reference proteome</keyword>
<accession>A0AAD5QCJ3</accession>
<organism evidence="1 2">
    <name type="scientific">Parelaphostrongylus tenuis</name>
    <name type="common">Meningeal worm</name>
    <dbReference type="NCBI Taxonomy" id="148309"/>
    <lineage>
        <taxon>Eukaryota</taxon>
        <taxon>Metazoa</taxon>
        <taxon>Ecdysozoa</taxon>
        <taxon>Nematoda</taxon>
        <taxon>Chromadorea</taxon>
        <taxon>Rhabditida</taxon>
        <taxon>Rhabditina</taxon>
        <taxon>Rhabditomorpha</taxon>
        <taxon>Strongyloidea</taxon>
        <taxon>Metastrongylidae</taxon>
        <taxon>Parelaphostrongylus</taxon>
    </lineage>
</organism>
<dbReference type="Proteomes" id="UP001196413">
    <property type="component" value="Unassembled WGS sequence"/>
</dbReference>
<comment type="caution">
    <text evidence="1">The sequence shown here is derived from an EMBL/GenBank/DDBJ whole genome shotgun (WGS) entry which is preliminary data.</text>
</comment>
<sequence>MTAVGAPMDAPGGGGRSTMTAIGAPMDAGAYQWIYLRVQFDCTEMLCNVQLEFERNVKE</sequence>
<evidence type="ECO:0000313" key="1">
    <source>
        <dbReference type="EMBL" id="KAJ1346482.1"/>
    </source>
</evidence>
<dbReference type="EMBL" id="JAHQIW010000178">
    <property type="protein sequence ID" value="KAJ1346482.1"/>
    <property type="molecule type" value="Genomic_DNA"/>
</dbReference>